<reference evidence="2" key="1">
    <citation type="submission" date="2019-07" db="EMBL/GenBank/DDBJ databases">
        <authorList>
            <person name="Palmer J.M."/>
        </authorList>
    </citation>
    <scope>NUCLEOTIDE SEQUENCE</scope>
    <source>
        <strain evidence="2">PC9</strain>
    </source>
</reference>
<dbReference type="SUPFAM" id="SSF81383">
    <property type="entry name" value="F-box domain"/>
    <property type="match status" value="1"/>
</dbReference>
<dbReference type="Gene3D" id="1.20.1280.50">
    <property type="match status" value="1"/>
</dbReference>
<protein>
    <recommendedName>
        <fullName evidence="1">F-box domain-containing protein</fullName>
    </recommendedName>
</protein>
<keyword evidence="3" id="KW-1185">Reference proteome</keyword>
<name>A0A8H7DR72_PLEOS</name>
<proteinExistence type="predicted"/>
<dbReference type="RefSeq" id="XP_036628917.1">
    <property type="nucleotide sequence ID" value="XM_036779528.1"/>
</dbReference>
<feature type="domain" description="F-box" evidence="1">
    <location>
        <begin position="61"/>
        <end position="115"/>
    </location>
</feature>
<dbReference type="SUPFAM" id="SSF52047">
    <property type="entry name" value="RNI-like"/>
    <property type="match status" value="1"/>
</dbReference>
<dbReference type="InterPro" id="IPR032675">
    <property type="entry name" value="LRR_dom_sf"/>
</dbReference>
<gene>
    <name evidence="2" type="ORF">PC9H_010034</name>
</gene>
<dbReference type="GeneID" id="59379852"/>
<organism evidence="2 3">
    <name type="scientific">Pleurotus ostreatus</name>
    <name type="common">Oyster mushroom</name>
    <name type="synonym">White-rot fungus</name>
    <dbReference type="NCBI Taxonomy" id="5322"/>
    <lineage>
        <taxon>Eukaryota</taxon>
        <taxon>Fungi</taxon>
        <taxon>Dikarya</taxon>
        <taxon>Basidiomycota</taxon>
        <taxon>Agaricomycotina</taxon>
        <taxon>Agaricomycetes</taxon>
        <taxon>Agaricomycetidae</taxon>
        <taxon>Agaricales</taxon>
        <taxon>Pleurotineae</taxon>
        <taxon>Pleurotaceae</taxon>
        <taxon>Pleurotus</taxon>
    </lineage>
</organism>
<dbReference type="AlphaFoldDB" id="A0A8H7DR72"/>
<accession>A0A8H7DR72</accession>
<dbReference type="Pfam" id="PF12937">
    <property type="entry name" value="F-box-like"/>
    <property type="match status" value="1"/>
</dbReference>
<evidence type="ECO:0000313" key="2">
    <source>
        <dbReference type="EMBL" id="KAF7424723.1"/>
    </source>
</evidence>
<dbReference type="VEuPathDB" id="FungiDB:PC9H_010034"/>
<dbReference type="InterPro" id="IPR036047">
    <property type="entry name" value="F-box-like_dom_sf"/>
</dbReference>
<dbReference type="InterPro" id="IPR001810">
    <property type="entry name" value="F-box_dom"/>
</dbReference>
<evidence type="ECO:0000313" key="3">
    <source>
        <dbReference type="Proteomes" id="UP000623687"/>
    </source>
</evidence>
<dbReference type="PROSITE" id="PS50181">
    <property type="entry name" value="FBOX"/>
    <property type="match status" value="1"/>
</dbReference>
<dbReference type="Proteomes" id="UP000623687">
    <property type="component" value="Unassembled WGS sequence"/>
</dbReference>
<dbReference type="Gene3D" id="3.80.10.10">
    <property type="entry name" value="Ribonuclease Inhibitor"/>
    <property type="match status" value="1"/>
</dbReference>
<dbReference type="EMBL" id="JACETU010000007">
    <property type="protein sequence ID" value="KAF7424723.1"/>
    <property type="molecule type" value="Genomic_DNA"/>
</dbReference>
<comment type="caution">
    <text evidence="2">The sequence shown here is derived from an EMBL/GenBank/DDBJ whole genome shotgun (WGS) entry which is preliminary data.</text>
</comment>
<sequence length="475" mass="52490">MVLEAVSLIAGFKLTLAEIRKPIIPPSAYARVPKRPIPTRRCLNTSGKLNNPGTYIHPSCLKPVHRLPNELLCAIFDIYCAESALPKDASAIVLSHVCRRWREIILQTSEFWTNIVVRRVTEHTSDRLQAYLSRSRTRGDPHMQPLTLDIDPNQETTLLDAILKSVLRDIGRCKHLKISTDLPRIDAFLDRLPASGGMTLLTSLDFKAYMWRFPEGIPWARLTSLSLDCPMTGDCILELLPRCPGLVSLNLKKVVDTPITPPPYEEEGVSWVVVLADLKTLSITSDDAPNALYERLCCPALQNIALTNISFSMAPIEPTIIDAFLRRSECNLLSFTLSDPEAVDDHIVQWLRLPSLQSITHLTLQSPSISAPILDTLAATPTPHQPVPLPSLTDLEVAKCVAGDSHLLDMVASRLGSADRTVSNLRNLKATVDRGVDRQPADFTTLRKAGVNVDVSYADLAGQIDFLGFNALSFD</sequence>
<evidence type="ECO:0000259" key="1">
    <source>
        <dbReference type="PROSITE" id="PS50181"/>
    </source>
</evidence>
<dbReference type="OrthoDB" id="2839406at2759"/>